<feature type="domain" description="Retropepsin-like aspartic endopeptidase" evidence="1">
    <location>
        <begin position="12"/>
        <end position="144"/>
    </location>
</feature>
<dbReference type="GO" id="GO:0008233">
    <property type="term" value="F:peptidase activity"/>
    <property type="evidence" value="ECO:0007669"/>
    <property type="project" value="UniProtKB-KW"/>
</dbReference>
<sequence>MKRAKHSLLVDVGWCEWVAFPQLKIPAIEAQIDMNSQISLLHIFDFTTFKEGEDLLISFGVNPIQKNTDIEVYSVATAKNRRQLTAADGTRHWCYSIETELRIGSMKKTVELYLVKDPCSTFRLHLASQAMKKLVNIDPRQRYMTGNLLSPATIGALH</sequence>
<keyword evidence="2" id="KW-0645">Protease</keyword>
<dbReference type="Gene3D" id="2.40.70.10">
    <property type="entry name" value="Acid Proteases"/>
    <property type="match status" value="1"/>
</dbReference>
<keyword evidence="3" id="KW-1185">Reference proteome</keyword>
<dbReference type="InterPro" id="IPR008503">
    <property type="entry name" value="Asp_endopeptidase"/>
</dbReference>
<dbReference type="PANTHER" id="PTHR38037">
    <property type="entry name" value="ZN_PROTEASE DOMAIN-CONTAINING PROTEIN"/>
    <property type="match status" value="1"/>
</dbReference>
<reference evidence="2" key="1">
    <citation type="submission" date="2020-09" db="EMBL/GenBank/DDBJ databases">
        <title>Pelobacter alkaliphilus sp. nov., a novel anaerobic arsenate-reducing bacterium from terrestrial mud volcano.</title>
        <authorList>
            <person name="Khomyakova M.A."/>
            <person name="Merkel A.Y."/>
            <person name="Slobodkin A.I."/>
        </authorList>
    </citation>
    <scope>NUCLEOTIDE SEQUENCE</scope>
    <source>
        <strain evidence="2">M08fum</strain>
    </source>
</reference>
<dbReference type="PANTHER" id="PTHR38037:SF2">
    <property type="entry name" value="ATP-DEPENDENT ZINC PROTEASE DOMAIN-CONTAINING PROTEIN-RELATED"/>
    <property type="match status" value="1"/>
</dbReference>
<name>A0A8J6QWC7_9BACT</name>
<proteinExistence type="predicted"/>
<dbReference type="SUPFAM" id="SSF50630">
    <property type="entry name" value="Acid proteases"/>
    <property type="match status" value="1"/>
</dbReference>
<evidence type="ECO:0000313" key="2">
    <source>
        <dbReference type="EMBL" id="MBD1399573.1"/>
    </source>
</evidence>
<dbReference type="Proteomes" id="UP000632828">
    <property type="component" value="Unassembled WGS sequence"/>
</dbReference>
<dbReference type="Pfam" id="PF05618">
    <property type="entry name" value="Zn_protease"/>
    <property type="match status" value="1"/>
</dbReference>
<dbReference type="InterPro" id="IPR021109">
    <property type="entry name" value="Peptidase_aspartic_dom_sf"/>
</dbReference>
<evidence type="ECO:0000313" key="3">
    <source>
        <dbReference type="Proteomes" id="UP000632828"/>
    </source>
</evidence>
<protein>
    <submittedName>
        <fullName evidence="2">ATP-dependent zinc protease</fullName>
    </submittedName>
</protein>
<gene>
    <name evidence="2" type="ORF">ICT70_02715</name>
</gene>
<dbReference type="RefSeq" id="WP_191153846.1">
    <property type="nucleotide sequence ID" value="NZ_JACWUN010000002.1"/>
</dbReference>
<evidence type="ECO:0000259" key="1">
    <source>
        <dbReference type="Pfam" id="PF05618"/>
    </source>
</evidence>
<dbReference type="EMBL" id="JACWUN010000002">
    <property type="protein sequence ID" value="MBD1399573.1"/>
    <property type="molecule type" value="Genomic_DNA"/>
</dbReference>
<organism evidence="2 3">
    <name type="scientific">Pelovirga terrestris</name>
    <dbReference type="NCBI Taxonomy" id="2771352"/>
    <lineage>
        <taxon>Bacteria</taxon>
        <taxon>Pseudomonadati</taxon>
        <taxon>Thermodesulfobacteriota</taxon>
        <taxon>Desulfuromonadia</taxon>
        <taxon>Geobacterales</taxon>
        <taxon>Geobacteraceae</taxon>
        <taxon>Pelovirga</taxon>
    </lineage>
</organism>
<accession>A0A8J6QWC7</accession>
<dbReference type="AlphaFoldDB" id="A0A8J6QWC7"/>
<dbReference type="GO" id="GO:0006508">
    <property type="term" value="P:proteolysis"/>
    <property type="evidence" value="ECO:0007669"/>
    <property type="project" value="UniProtKB-KW"/>
</dbReference>
<comment type="caution">
    <text evidence="2">The sequence shown here is derived from an EMBL/GenBank/DDBJ whole genome shotgun (WGS) entry which is preliminary data.</text>
</comment>
<keyword evidence="2" id="KW-0378">Hydrolase</keyword>